<protein>
    <submittedName>
        <fullName evidence="1">Uncharacterized protein</fullName>
    </submittedName>
</protein>
<dbReference type="AlphaFoldDB" id="A0AAD8BSS6"/>
<proteinExistence type="predicted"/>
<feature type="non-terminal residue" evidence="1">
    <location>
        <position position="61"/>
    </location>
</feature>
<gene>
    <name evidence="1" type="ORF">Bpfe_011161</name>
</gene>
<evidence type="ECO:0000313" key="1">
    <source>
        <dbReference type="EMBL" id="KAK0059392.1"/>
    </source>
</evidence>
<comment type="caution">
    <text evidence="1">The sequence shown here is derived from an EMBL/GenBank/DDBJ whole genome shotgun (WGS) entry which is preliminary data.</text>
</comment>
<organism evidence="1 2">
    <name type="scientific">Biomphalaria pfeifferi</name>
    <name type="common">Bloodfluke planorb</name>
    <name type="synonym">Freshwater snail</name>
    <dbReference type="NCBI Taxonomy" id="112525"/>
    <lineage>
        <taxon>Eukaryota</taxon>
        <taxon>Metazoa</taxon>
        <taxon>Spiralia</taxon>
        <taxon>Lophotrochozoa</taxon>
        <taxon>Mollusca</taxon>
        <taxon>Gastropoda</taxon>
        <taxon>Heterobranchia</taxon>
        <taxon>Euthyneura</taxon>
        <taxon>Panpulmonata</taxon>
        <taxon>Hygrophila</taxon>
        <taxon>Lymnaeoidea</taxon>
        <taxon>Planorbidae</taxon>
        <taxon>Biomphalaria</taxon>
    </lineage>
</organism>
<feature type="non-terminal residue" evidence="1">
    <location>
        <position position="1"/>
    </location>
</feature>
<keyword evidence="2" id="KW-1185">Reference proteome</keyword>
<accession>A0AAD8BSS6</accession>
<dbReference type="EMBL" id="JASAOG010000042">
    <property type="protein sequence ID" value="KAK0059392.1"/>
    <property type="molecule type" value="Genomic_DNA"/>
</dbReference>
<evidence type="ECO:0000313" key="2">
    <source>
        <dbReference type="Proteomes" id="UP001233172"/>
    </source>
</evidence>
<sequence length="61" mass="7155">AWLIAEGEDTEFFRYIGDAIRDHQLVSRCKDPIVFGLTTWPYIQTDLFKEVELQNTFSTTK</sequence>
<dbReference type="Proteomes" id="UP001233172">
    <property type="component" value="Unassembled WGS sequence"/>
</dbReference>
<name>A0AAD8BSS6_BIOPF</name>
<reference evidence="1" key="2">
    <citation type="submission" date="2023-04" db="EMBL/GenBank/DDBJ databases">
        <authorList>
            <person name="Bu L."/>
            <person name="Lu L."/>
            <person name="Laidemitt M.R."/>
            <person name="Zhang S.M."/>
            <person name="Mutuku M."/>
            <person name="Mkoji G."/>
            <person name="Steinauer M."/>
            <person name="Loker E.S."/>
        </authorList>
    </citation>
    <scope>NUCLEOTIDE SEQUENCE</scope>
    <source>
        <strain evidence="1">KasaAsao</strain>
        <tissue evidence="1">Whole Snail</tissue>
    </source>
</reference>
<reference evidence="1" key="1">
    <citation type="journal article" date="2023" name="PLoS Negl. Trop. Dis.">
        <title>A genome sequence for Biomphalaria pfeifferi, the major vector snail for the human-infecting parasite Schistosoma mansoni.</title>
        <authorList>
            <person name="Bu L."/>
            <person name="Lu L."/>
            <person name="Laidemitt M.R."/>
            <person name="Zhang S.M."/>
            <person name="Mutuku M."/>
            <person name="Mkoji G."/>
            <person name="Steinauer M."/>
            <person name="Loker E.S."/>
        </authorList>
    </citation>
    <scope>NUCLEOTIDE SEQUENCE</scope>
    <source>
        <strain evidence="1">KasaAsao</strain>
    </source>
</reference>